<evidence type="ECO:0000259" key="1">
    <source>
        <dbReference type="PROSITE" id="PS51782"/>
    </source>
</evidence>
<evidence type="ECO:0000313" key="4">
    <source>
        <dbReference type="EMBL" id="VFK77813.1"/>
    </source>
</evidence>
<gene>
    <name evidence="4" type="ORF">BECKSD772D_GA0070982_100227</name>
    <name evidence="3" type="ORF">BECKSD772E_GA0070983_100228</name>
    <name evidence="2" type="ORF">BECKSD772F_GA0070984_100228</name>
</gene>
<dbReference type="InterPro" id="IPR018392">
    <property type="entry name" value="LysM"/>
</dbReference>
<organism evidence="4">
    <name type="scientific">Candidatus Kentrum sp. SD</name>
    <dbReference type="NCBI Taxonomy" id="2126332"/>
    <lineage>
        <taxon>Bacteria</taxon>
        <taxon>Pseudomonadati</taxon>
        <taxon>Pseudomonadota</taxon>
        <taxon>Gammaproteobacteria</taxon>
        <taxon>Candidatus Kentrum</taxon>
    </lineage>
</organism>
<evidence type="ECO:0000313" key="2">
    <source>
        <dbReference type="EMBL" id="VFK36492.1"/>
    </source>
</evidence>
<dbReference type="Pfam" id="PF19266">
    <property type="entry name" value="CIS_tube"/>
    <property type="match status" value="1"/>
</dbReference>
<feature type="domain" description="LysM" evidence="1">
    <location>
        <begin position="177"/>
        <end position="224"/>
    </location>
</feature>
<evidence type="ECO:0000313" key="3">
    <source>
        <dbReference type="EMBL" id="VFK39171.1"/>
    </source>
</evidence>
<protein>
    <recommendedName>
        <fullName evidence="1">LysM domain-containing protein</fullName>
    </recommendedName>
</protein>
<dbReference type="EMBL" id="CAADFR010000002">
    <property type="protein sequence ID" value="VFK36492.1"/>
    <property type="molecule type" value="Genomic_DNA"/>
</dbReference>
<sequence length="229" mass="25814">MALSNPFKLEKLKIKAYKSRSRSMRDLIGTFEAMFNPTSFTQKHEIIYGCKQGMNSSGREVDYQRSKPTDLSLQLILDGTGVDPFSPGGKKKVSEQVKEFLDLTFRMNGSIHEPNYLVAEWGELIFSCRLGSVEVSYTSFNRDGAALRAELDITLLSDKEVKARMAEENKSSPDLSHGRIVKSGDTLPLLCNEIYGSMAHYPRVAEVNNLDDFRRLVPGQRIIFPPLEE</sequence>
<dbReference type="EMBL" id="CAADHB010000002">
    <property type="protein sequence ID" value="VFK77813.1"/>
    <property type="molecule type" value="Genomic_DNA"/>
</dbReference>
<proteinExistence type="predicted"/>
<dbReference type="CDD" id="cd00118">
    <property type="entry name" value="LysM"/>
    <property type="match status" value="1"/>
</dbReference>
<dbReference type="InterPro" id="IPR045361">
    <property type="entry name" value="CIS_tube_prot_N"/>
</dbReference>
<accession>A0A451BHQ1</accession>
<dbReference type="AlphaFoldDB" id="A0A451BHQ1"/>
<name>A0A451BHQ1_9GAMM</name>
<reference evidence="4" key="1">
    <citation type="submission" date="2019-02" db="EMBL/GenBank/DDBJ databases">
        <authorList>
            <person name="Gruber-Vodicka R. H."/>
            <person name="Seah K. B. B."/>
        </authorList>
    </citation>
    <scope>NUCLEOTIDE SEQUENCE</scope>
    <source>
        <strain evidence="4">BECK_S127</strain>
        <strain evidence="3">BECK_S1320</strain>
        <strain evidence="2">BECK_S1321</strain>
    </source>
</reference>
<dbReference type="PROSITE" id="PS51782">
    <property type="entry name" value="LYSM"/>
    <property type="match status" value="1"/>
</dbReference>
<dbReference type="EMBL" id="CAADFU010000002">
    <property type="protein sequence ID" value="VFK39171.1"/>
    <property type="molecule type" value="Genomic_DNA"/>
</dbReference>